<organism evidence="1">
    <name type="scientific">Siphoviridae sp. ctCeQ13</name>
    <dbReference type="NCBI Taxonomy" id="2825380"/>
    <lineage>
        <taxon>Viruses</taxon>
        <taxon>Duplodnaviria</taxon>
        <taxon>Heunggongvirae</taxon>
        <taxon>Uroviricota</taxon>
        <taxon>Caudoviricetes</taxon>
    </lineage>
</organism>
<reference evidence="1" key="1">
    <citation type="journal article" date="2021" name="Proc. Natl. Acad. Sci. U.S.A.">
        <title>A Catalog of Tens of Thousands of Viruses from Human Metagenomes Reveals Hidden Associations with Chronic Diseases.</title>
        <authorList>
            <person name="Tisza M.J."/>
            <person name="Buck C.B."/>
        </authorList>
    </citation>
    <scope>NUCLEOTIDE SEQUENCE</scope>
    <source>
        <strain evidence="1">CtCeQ13</strain>
    </source>
</reference>
<dbReference type="SUPFAM" id="SSF51283">
    <property type="entry name" value="dUTPase-like"/>
    <property type="match status" value="1"/>
</dbReference>
<dbReference type="EMBL" id="BK015381">
    <property type="protein sequence ID" value="DAE03989.1"/>
    <property type="molecule type" value="Genomic_DNA"/>
</dbReference>
<dbReference type="InterPro" id="IPR036157">
    <property type="entry name" value="dUTPase-like_sf"/>
</dbReference>
<dbReference type="Gene3D" id="2.70.40.10">
    <property type="match status" value="1"/>
</dbReference>
<proteinExistence type="predicted"/>
<sequence>MKITKIREVKTPTRGTECSAGLDFYVPKGFTARLTSGTDILVPSGIRAEVPHGATLAVRISNLSDGAKLTMTQ</sequence>
<accession>A0A8S5PBK3</accession>
<name>A0A8S5PBK3_9CAUD</name>
<evidence type="ECO:0000313" key="1">
    <source>
        <dbReference type="EMBL" id="DAE03989.1"/>
    </source>
</evidence>
<protein>
    <submittedName>
        <fullName evidence="1">Deoxyuridine 5'-triphosphate nucleotidohydrolase</fullName>
    </submittedName>
</protein>